<accession>A0A4S2Q2K5</accession>
<dbReference type="AlphaFoldDB" id="A0A4S2Q2K5"/>
<name>A0A4S2Q2K5_9PAST</name>
<evidence type="ECO:0000313" key="2">
    <source>
        <dbReference type="Proteomes" id="UP000310576"/>
    </source>
</evidence>
<dbReference type="EMBL" id="QXNG01000075">
    <property type="protein sequence ID" value="THA14252.1"/>
    <property type="molecule type" value="Genomic_DNA"/>
</dbReference>
<comment type="caution">
    <text evidence="1">The sequence shown here is derived from an EMBL/GenBank/DDBJ whole genome shotgun (WGS) entry which is preliminary data.</text>
</comment>
<gene>
    <name evidence="1" type="ORF">D3M76_07980</name>
</gene>
<dbReference type="RefSeq" id="WP_136125712.1">
    <property type="nucleotide sequence ID" value="NZ_CAJUGY010000009.1"/>
</dbReference>
<sequence length="107" mass="12149">MNKRKQKQLRRIIAAKSLENNSQKGGQIELKNLQAQVWDLAVQSQQTVSLVKTQGETIKLLNRFFSKEINRLENRLTTDRIGTTLLGLIGGMVGGVIAVFMWILWIL</sequence>
<organism evidence="1 2">
    <name type="scientific">Rodentibacter pneumotropicus</name>
    <dbReference type="NCBI Taxonomy" id="758"/>
    <lineage>
        <taxon>Bacteria</taxon>
        <taxon>Pseudomonadati</taxon>
        <taxon>Pseudomonadota</taxon>
        <taxon>Gammaproteobacteria</taxon>
        <taxon>Pasteurellales</taxon>
        <taxon>Pasteurellaceae</taxon>
        <taxon>Rodentibacter</taxon>
    </lineage>
</organism>
<proteinExistence type="predicted"/>
<reference evidence="1 2" key="1">
    <citation type="journal article" date="2019" name="Vet. Microbiol.">
        <title>Development of multi locus sequence typing (MLST) of Rodentibacter pneumotropicus.</title>
        <authorList>
            <person name="Adhikary S."/>
            <person name="Bisgaard M."/>
            <person name="Boot R."/>
            <person name="Benga L."/>
            <person name="Nicklas W."/>
            <person name="Christensen H."/>
        </authorList>
    </citation>
    <scope>NUCLEOTIDE SEQUENCE [LARGE SCALE GENOMIC DNA]</scope>
    <source>
        <strain evidence="1 2">1596_07</strain>
    </source>
</reference>
<evidence type="ECO:0000313" key="1">
    <source>
        <dbReference type="EMBL" id="THA14252.1"/>
    </source>
</evidence>
<dbReference type="Proteomes" id="UP000310576">
    <property type="component" value="Unassembled WGS sequence"/>
</dbReference>
<protein>
    <submittedName>
        <fullName evidence="1">Uncharacterized protein</fullName>
    </submittedName>
</protein>